<dbReference type="GO" id="GO:0004497">
    <property type="term" value="F:monooxygenase activity"/>
    <property type="evidence" value="ECO:0007669"/>
    <property type="project" value="InterPro"/>
</dbReference>
<dbReference type="SUPFAM" id="SSF48264">
    <property type="entry name" value="Cytochrome P450"/>
    <property type="match status" value="1"/>
</dbReference>
<sequence length="168" mass="20103">MAFKLFENFEIRDFLLFLSAILTIYVAQYYYKYFTRVNPLPGPFPFPFVGNLPQYYLWFNGENKKFYEYNYKKYGDICEVQFNERAIVLSRTEYIEKLLTPSTKNSHVVRFPDNEGLEELGIEGKGILLNQDLKSWKYNRQFFSQAILSPKFTNEAIDWTNKLFNELE</sequence>
<feature type="non-terminal residue" evidence="2">
    <location>
        <position position="168"/>
    </location>
</feature>
<organism evidence="2">
    <name type="scientific">Rhizophagus irregularis (strain DAOM 181602 / DAOM 197198 / MUCL 43194)</name>
    <name type="common">Arbuscular mycorrhizal fungus</name>
    <name type="synonym">Glomus intraradices</name>
    <dbReference type="NCBI Taxonomy" id="747089"/>
    <lineage>
        <taxon>Eukaryota</taxon>
        <taxon>Fungi</taxon>
        <taxon>Fungi incertae sedis</taxon>
        <taxon>Mucoromycota</taxon>
        <taxon>Glomeromycotina</taxon>
        <taxon>Glomeromycetes</taxon>
        <taxon>Glomerales</taxon>
        <taxon>Glomeraceae</taxon>
        <taxon>Rhizophagus</taxon>
    </lineage>
</organism>
<evidence type="ECO:0008006" key="3">
    <source>
        <dbReference type="Google" id="ProtNLM"/>
    </source>
</evidence>
<keyword evidence="1" id="KW-0472">Membrane</keyword>
<reference evidence="2" key="1">
    <citation type="submission" date="2013-07" db="EMBL/GenBank/DDBJ databases">
        <title>The genome of an arbuscular mycorrhizal fungus provides insights into the evolution of the oldest plant symbiosis.</title>
        <authorList>
            <consortium name="DOE Joint Genome Institute"/>
            <person name="Tisserant E."/>
            <person name="Malbreil M."/>
            <person name="Kuo A."/>
            <person name="Kohler A."/>
            <person name="Symeonidi A."/>
            <person name="Balestrini R."/>
            <person name="Charron P."/>
            <person name="Duensing N."/>
            <person name="Frei-dit-Frey N."/>
            <person name="Gianinazzi-Pearson V."/>
            <person name="Gilbert B."/>
            <person name="Handa Y."/>
            <person name="Hijri M."/>
            <person name="Kaul R."/>
            <person name="Kawaguchi M."/>
            <person name="Krajinski F."/>
            <person name="Lammers P."/>
            <person name="Lapierre D."/>
            <person name="Masclaux F.G."/>
            <person name="Murat C."/>
            <person name="Morin E."/>
            <person name="Ndikumana S."/>
            <person name="Pagni M."/>
            <person name="Petitpierre D."/>
            <person name="Requena N."/>
            <person name="Rosikiewicz P."/>
            <person name="Riley R."/>
            <person name="Saito K."/>
            <person name="San Clemente H."/>
            <person name="Shapiro H."/>
            <person name="van Tuinen D."/>
            <person name="Becard G."/>
            <person name="Bonfante P."/>
            <person name="Paszkowski U."/>
            <person name="Shachar-Hill Y."/>
            <person name="Young J.P."/>
            <person name="Sanders I.R."/>
            <person name="Henrissat B."/>
            <person name="Rensing S.A."/>
            <person name="Grigoriev I.V."/>
            <person name="Corradi N."/>
            <person name="Roux C."/>
            <person name="Martin F."/>
        </authorList>
    </citation>
    <scope>NUCLEOTIDE SEQUENCE</scope>
    <source>
        <strain evidence="2">DAOM 197198</strain>
    </source>
</reference>
<accession>U9SL71</accession>
<feature type="transmembrane region" description="Helical" evidence="1">
    <location>
        <begin position="14"/>
        <end position="31"/>
    </location>
</feature>
<proteinExistence type="predicted"/>
<dbReference type="EMBL" id="KI300283">
    <property type="protein sequence ID" value="ERZ96624.1"/>
    <property type="molecule type" value="Genomic_DNA"/>
</dbReference>
<keyword evidence="1" id="KW-0812">Transmembrane</keyword>
<dbReference type="Pfam" id="PF00067">
    <property type="entry name" value="p450"/>
    <property type="match status" value="1"/>
</dbReference>
<evidence type="ECO:0000313" key="2">
    <source>
        <dbReference type="EMBL" id="ERZ96624.1"/>
    </source>
</evidence>
<dbReference type="InterPro" id="IPR036396">
    <property type="entry name" value="Cyt_P450_sf"/>
</dbReference>
<evidence type="ECO:0000256" key="1">
    <source>
        <dbReference type="SAM" id="Phobius"/>
    </source>
</evidence>
<dbReference type="GO" id="GO:0020037">
    <property type="term" value="F:heme binding"/>
    <property type="evidence" value="ECO:0007669"/>
    <property type="project" value="InterPro"/>
</dbReference>
<dbReference type="Gene3D" id="1.10.630.10">
    <property type="entry name" value="Cytochrome P450"/>
    <property type="match status" value="1"/>
</dbReference>
<dbReference type="AlphaFoldDB" id="U9SL71"/>
<protein>
    <recommendedName>
        <fullName evidence="3">Cytochrome P450</fullName>
    </recommendedName>
</protein>
<dbReference type="InterPro" id="IPR001128">
    <property type="entry name" value="Cyt_P450"/>
</dbReference>
<name>U9SL71_RHIID</name>
<dbReference type="PANTHER" id="PTHR24301:SF2">
    <property type="entry name" value="THROMBOXANE-A SYNTHASE"/>
    <property type="match status" value="1"/>
</dbReference>
<dbReference type="GO" id="GO:0016705">
    <property type="term" value="F:oxidoreductase activity, acting on paired donors, with incorporation or reduction of molecular oxygen"/>
    <property type="evidence" value="ECO:0007669"/>
    <property type="project" value="InterPro"/>
</dbReference>
<keyword evidence="1" id="KW-1133">Transmembrane helix</keyword>
<dbReference type="HOGENOM" id="CLU_1334736_0_0_1"/>
<dbReference type="PANTHER" id="PTHR24301">
    <property type="entry name" value="THROMBOXANE-A SYNTHASE"/>
    <property type="match status" value="1"/>
</dbReference>
<gene>
    <name evidence="2" type="ORF">GLOINDRAFT_12417</name>
</gene>
<dbReference type="GO" id="GO:0005506">
    <property type="term" value="F:iron ion binding"/>
    <property type="evidence" value="ECO:0007669"/>
    <property type="project" value="InterPro"/>
</dbReference>